<dbReference type="InterPro" id="IPR000504">
    <property type="entry name" value="RRM_dom"/>
</dbReference>
<feature type="compositionally biased region" description="Basic residues" evidence="3">
    <location>
        <begin position="384"/>
        <end position="395"/>
    </location>
</feature>
<keyword evidence="6" id="KW-1185">Reference proteome</keyword>
<dbReference type="PROSITE" id="PS50102">
    <property type="entry name" value="RRM"/>
    <property type="match status" value="1"/>
</dbReference>
<feature type="compositionally biased region" description="Polar residues" evidence="3">
    <location>
        <begin position="524"/>
        <end position="533"/>
    </location>
</feature>
<evidence type="ECO:0000256" key="3">
    <source>
        <dbReference type="SAM" id="MobiDB-lite"/>
    </source>
</evidence>
<dbReference type="InterPro" id="IPR012677">
    <property type="entry name" value="Nucleotide-bd_a/b_plait_sf"/>
</dbReference>
<dbReference type="OrthoDB" id="5970at2759"/>
<feature type="compositionally biased region" description="Basic and acidic residues" evidence="3">
    <location>
        <begin position="272"/>
        <end position="282"/>
    </location>
</feature>
<evidence type="ECO:0000256" key="1">
    <source>
        <dbReference type="PROSITE-ProRule" id="PRU00047"/>
    </source>
</evidence>
<dbReference type="RefSeq" id="XP_022748438.1">
    <property type="nucleotide sequence ID" value="XM_022892703.1"/>
</dbReference>
<keyword evidence="1" id="KW-0479">Metal-binding</keyword>
<feature type="compositionally biased region" description="Polar residues" evidence="3">
    <location>
        <begin position="454"/>
        <end position="472"/>
    </location>
</feature>
<gene>
    <name evidence="7" type="primary">LOC111298022</name>
</gene>
<evidence type="ECO:0000256" key="2">
    <source>
        <dbReference type="PROSITE-ProRule" id="PRU00176"/>
    </source>
</evidence>
<dbReference type="GO" id="GO:0008270">
    <property type="term" value="F:zinc ion binding"/>
    <property type="evidence" value="ECO:0007669"/>
    <property type="project" value="UniProtKB-KW"/>
</dbReference>
<proteinExistence type="predicted"/>
<sequence>MSLYIGRLSSRTRGDELECVFRRFGRCNVRLKGGYGFVVYDYPSNAEKALRALQGRNICGEPLTLTWSNKQPRCFKKFARASYDHEPLRVRSSAGGGDYGNRKLDLNVQQDYNMRIEQLDGHGVRLNSPDLLNAEVDYHQSHFKVYTGEDNHNYGEDLLNEGGEVEPNLIDGDRWDGQCYDRSNSNDVEHDMEFDRYIGYDRNDDNENPQIVYPSSSPAAQSPQEKIARELIGEGTMNRPEDSKAHQTCYSCGALGHKKHNCPRGNNSGSRFDLKHDNDTGKGGRGQGGLASFGSSSRAKMRQDKDPVRKKRFKDTRKASASVMYRRLIENGNSLVAKETDRAWEKDYGGKKRGRRGGTPKTHSSKKAKPISSPHCPDYGGSRSRSKSRSIKHMPRSISRSTSRSISSRAQSSSNNLRSSSHYSRSRSSKSSSRSSTPTSLSLSVSLGRPLPSSPNKGQLNAKGTSGKSNSPESKEIMVGGEPAEGDFDLENAKFENRVAPVNIENAGTSGKAENEVEKDQAMQRGNSDNHMTPRSVAQVKNSSTPLSERGALASGSLSPESLREIKGGQDFDALTTEDVIVAPVKTDSELTCGSSISLEELCMVMKHYGLEPPDENERHQSAEAYFGSARLWPWQIVYYRRLKKGPISTENYARRVAQNEEFGIVDKYIRSSSGWGELNHP</sequence>
<dbReference type="Proteomes" id="UP000515121">
    <property type="component" value="Unplaced"/>
</dbReference>
<feature type="domain" description="CCHC-type" evidence="5">
    <location>
        <begin position="249"/>
        <end position="264"/>
    </location>
</feature>
<dbReference type="InterPro" id="IPR035979">
    <property type="entry name" value="RBD_domain_sf"/>
</dbReference>
<dbReference type="SUPFAM" id="SSF57756">
    <property type="entry name" value="Retrovirus zinc finger-like domains"/>
    <property type="match status" value="1"/>
</dbReference>
<keyword evidence="1" id="KW-0863">Zinc-finger</keyword>
<keyword evidence="1" id="KW-0862">Zinc</keyword>
<dbReference type="PANTHER" id="PTHR48038">
    <property type="entry name" value="RIBONUCLEOPROTEIN RB97D"/>
    <property type="match status" value="1"/>
</dbReference>
<dbReference type="InterPro" id="IPR036875">
    <property type="entry name" value="Znf_CCHC_sf"/>
</dbReference>
<keyword evidence="2" id="KW-0694">RNA-binding</keyword>
<feature type="region of interest" description="Disordered" evidence="3">
    <location>
        <begin position="202"/>
        <end position="224"/>
    </location>
</feature>
<dbReference type="Pfam" id="PF00076">
    <property type="entry name" value="RRM_1"/>
    <property type="match status" value="1"/>
</dbReference>
<dbReference type="GO" id="GO:0003723">
    <property type="term" value="F:RNA binding"/>
    <property type="evidence" value="ECO:0007669"/>
    <property type="project" value="UniProtKB-UniRule"/>
</dbReference>
<dbReference type="PROSITE" id="PS50158">
    <property type="entry name" value="ZF_CCHC"/>
    <property type="match status" value="1"/>
</dbReference>
<dbReference type="KEGG" id="dzi:111298022"/>
<feature type="compositionally biased region" description="Low complexity" evidence="3">
    <location>
        <begin position="396"/>
        <end position="423"/>
    </location>
</feature>
<dbReference type="AlphaFoldDB" id="A0A6P5Z6P8"/>
<feature type="domain" description="RRM" evidence="4">
    <location>
        <begin position="1"/>
        <end position="70"/>
    </location>
</feature>
<dbReference type="Gene3D" id="3.30.70.330">
    <property type="match status" value="1"/>
</dbReference>
<dbReference type="GeneID" id="111298022"/>
<name>A0A6P5Z6P8_DURZI</name>
<evidence type="ECO:0000259" key="4">
    <source>
        <dbReference type="PROSITE" id="PS50102"/>
    </source>
</evidence>
<feature type="region of interest" description="Disordered" evidence="3">
    <location>
        <begin position="346"/>
        <end position="488"/>
    </location>
</feature>
<dbReference type="PANTHER" id="PTHR48038:SF2">
    <property type="entry name" value="OS02G0536400 PROTEIN"/>
    <property type="match status" value="1"/>
</dbReference>
<feature type="region of interest" description="Disordered" evidence="3">
    <location>
        <begin position="502"/>
        <end position="560"/>
    </location>
</feature>
<feature type="compositionally biased region" description="Basic residues" evidence="3">
    <location>
        <begin position="351"/>
        <end position="369"/>
    </location>
</feature>
<feature type="compositionally biased region" description="Low complexity" evidence="3">
    <location>
        <begin position="214"/>
        <end position="224"/>
    </location>
</feature>
<dbReference type="SMART" id="SM00360">
    <property type="entry name" value="RRM"/>
    <property type="match status" value="1"/>
</dbReference>
<protein>
    <submittedName>
        <fullName evidence="7">Serine/arginine-rich splicing factor 4-like</fullName>
    </submittedName>
</protein>
<evidence type="ECO:0000313" key="6">
    <source>
        <dbReference type="Proteomes" id="UP000515121"/>
    </source>
</evidence>
<feature type="compositionally biased region" description="Basic and acidic residues" evidence="3">
    <location>
        <begin position="513"/>
        <end position="522"/>
    </location>
</feature>
<reference evidence="7" key="1">
    <citation type="submission" date="2025-08" db="UniProtKB">
        <authorList>
            <consortium name="RefSeq"/>
        </authorList>
    </citation>
    <scope>IDENTIFICATION</scope>
    <source>
        <tissue evidence="7">Fruit stalk</tissue>
    </source>
</reference>
<evidence type="ECO:0000259" key="5">
    <source>
        <dbReference type="PROSITE" id="PS50158"/>
    </source>
</evidence>
<organism evidence="6 7">
    <name type="scientific">Durio zibethinus</name>
    <name type="common">Durian</name>
    <dbReference type="NCBI Taxonomy" id="66656"/>
    <lineage>
        <taxon>Eukaryota</taxon>
        <taxon>Viridiplantae</taxon>
        <taxon>Streptophyta</taxon>
        <taxon>Embryophyta</taxon>
        <taxon>Tracheophyta</taxon>
        <taxon>Spermatophyta</taxon>
        <taxon>Magnoliopsida</taxon>
        <taxon>eudicotyledons</taxon>
        <taxon>Gunneridae</taxon>
        <taxon>Pentapetalae</taxon>
        <taxon>rosids</taxon>
        <taxon>malvids</taxon>
        <taxon>Malvales</taxon>
        <taxon>Malvaceae</taxon>
        <taxon>Helicteroideae</taxon>
        <taxon>Durio</taxon>
    </lineage>
</organism>
<evidence type="ECO:0000313" key="7">
    <source>
        <dbReference type="RefSeq" id="XP_022748438.1"/>
    </source>
</evidence>
<feature type="compositionally biased region" description="Low complexity" evidence="3">
    <location>
        <begin position="429"/>
        <end position="446"/>
    </location>
</feature>
<dbReference type="InterPro" id="IPR001878">
    <property type="entry name" value="Znf_CCHC"/>
</dbReference>
<dbReference type="SUPFAM" id="SSF54928">
    <property type="entry name" value="RNA-binding domain, RBD"/>
    <property type="match status" value="1"/>
</dbReference>
<accession>A0A6P5Z6P8</accession>
<feature type="region of interest" description="Disordered" evidence="3">
    <location>
        <begin position="260"/>
        <end position="319"/>
    </location>
</feature>